<dbReference type="Proteomes" id="UP000008281">
    <property type="component" value="Unassembled WGS sequence"/>
</dbReference>
<accession>E3MHS1</accession>
<dbReference type="PANTHER" id="PTHR21503:SF8">
    <property type="entry name" value="F-BOX ASSOCIATED DOMAIN-CONTAINING PROTEIN-RELATED"/>
    <property type="match status" value="1"/>
</dbReference>
<dbReference type="EMBL" id="DS268446">
    <property type="protein sequence ID" value="EFP02229.1"/>
    <property type="molecule type" value="Genomic_DNA"/>
</dbReference>
<dbReference type="AlphaFoldDB" id="E3MHS1"/>
<evidence type="ECO:0000313" key="1">
    <source>
        <dbReference type="EMBL" id="EFP02229.1"/>
    </source>
</evidence>
<proteinExistence type="predicted"/>
<sequence>MNLFKIPYLAQLNIVKQLEFHELFLLGLCSRRSKLLSQCVNHKFDATVIDVIDGCLQVQNTGLEGNDVVKWASMDNPGDDGWLYDEVTDWERKIEFEYRGAKIDCRISFHPEKEIPIIWCKERFKKKISLATHSALCDISNISPILQVMCSMDRLWEFPDVDEIDNFYGYGTSNDIQELLQFFNRVTIRNSVRLNDWPSFFYDISFQLASVDHLYVENSRELAGRHLEFFDVRSALFCKARGVEDHHVINFIRLWLDGSFEKLESMWIMMGATQLSQESLTEIFGAKPWDPTRRAARFKYPDGLKLLYEDDILDLRNGVDIERPSDGRLATIVFEGEQFRFFVWKESRFPEQLEPITLRMEVEGREKTVFVLGKTYF</sequence>
<dbReference type="OrthoDB" id="5887497at2759"/>
<protein>
    <recommendedName>
        <fullName evidence="3">F-box domain-containing protein</fullName>
    </recommendedName>
</protein>
<dbReference type="HOGENOM" id="CLU_052088_0_0_1"/>
<name>E3MHS1_CAERE</name>
<dbReference type="InParanoid" id="E3MHS1"/>
<dbReference type="RefSeq" id="XP_003104307.2">
    <property type="nucleotide sequence ID" value="XM_003104259.2"/>
</dbReference>
<dbReference type="GeneID" id="9802989"/>
<organism evidence="2">
    <name type="scientific">Caenorhabditis remanei</name>
    <name type="common">Caenorhabditis vulgaris</name>
    <dbReference type="NCBI Taxonomy" id="31234"/>
    <lineage>
        <taxon>Eukaryota</taxon>
        <taxon>Metazoa</taxon>
        <taxon>Ecdysozoa</taxon>
        <taxon>Nematoda</taxon>
        <taxon>Chromadorea</taxon>
        <taxon>Rhabditida</taxon>
        <taxon>Rhabditina</taxon>
        <taxon>Rhabditomorpha</taxon>
        <taxon>Rhabditoidea</taxon>
        <taxon>Rhabditidae</taxon>
        <taxon>Peloderinae</taxon>
        <taxon>Caenorhabditis</taxon>
    </lineage>
</organism>
<keyword evidence="2" id="KW-1185">Reference proteome</keyword>
<dbReference type="PANTHER" id="PTHR21503">
    <property type="entry name" value="F-BOX-CONTAINING HYPOTHETICAL PROTEIN C.ELEGANS"/>
    <property type="match status" value="1"/>
</dbReference>
<evidence type="ECO:0008006" key="3">
    <source>
        <dbReference type="Google" id="ProtNLM"/>
    </source>
</evidence>
<dbReference type="eggNOG" id="ENOG502THJ8">
    <property type="taxonomic scope" value="Eukaryota"/>
</dbReference>
<dbReference type="CTD" id="9802989"/>
<evidence type="ECO:0000313" key="2">
    <source>
        <dbReference type="Proteomes" id="UP000008281"/>
    </source>
</evidence>
<reference evidence="1" key="1">
    <citation type="submission" date="2007-07" db="EMBL/GenBank/DDBJ databases">
        <title>PCAP assembly of the Caenorhabditis remanei genome.</title>
        <authorList>
            <consortium name="The Caenorhabditis remanei Sequencing Consortium"/>
            <person name="Wilson R.K."/>
        </authorList>
    </citation>
    <scope>NUCLEOTIDE SEQUENCE [LARGE SCALE GENOMIC DNA]</scope>
    <source>
        <strain evidence="1">PB4641</strain>
    </source>
</reference>
<dbReference type="KEGG" id="crq:GCK72_004636"/>
<gene>
    <name evidence="1" type="ORF">CRE_24987</name>
</gene>